<organism evidence="2">
    <name type="scientific">Coccolithus braarudii</name>
    <dbReference type="NCBI Taxonomy" id="221442"/>
    <lineage>
        <taxon>Eukaryota</taxon>
        <taxon>Haptista</taxon>
        <taxon>Haptophyta</taxon>
        <taxon>Prymnesiophyceae</taxon>
        <taxon>Coccolithales</taxon>
        <taxon>Coccolithaceae</taxon>
        <taxon>Coccolithus</taxon>
    </lineage>
</organism>
<sequence length="395" mass="43209">MLLWAAFTVAWNHIPQSVRLAHDAALTSTATTGNLPGLGERHPLLRQRLLRRRDLRAHVLLKADSLSSDTHMMSGIDVAAAGVIPYVDLRGRGVFFLVQDLVNGSRAGMLSDFGGRREPTDSDPFFTAARELSEETDGIFGDVDALAKRLRRDASVRILNRMGRYVTFFLKVDYIHAPMISAVDTTATLPTARECRWIRAEQVMARAERGTVLQRLVVPPSIGGTTAAGPSSLDRAVLKTLALENCHPQAYERWQCTVLPTLLEDAALREEEQRLLALQSSERSEKDAARRGREGRPKAQGARVGGSKAARREATDRSASAAVPATRTQGRRREIKASTSVLVVTKRAAATNSAPTGRRRRNQRGSGRSRTSTTVDPERTAGAAGNPYRDGRFAP</sequence>
<reference evidence="2" key="1">
    <citation type="submission" date="2021-01" db="EMBL/GenBank/DDBJ databases">
        <authorList>
            <person name="Corre E."/>
            <person name="Pelletier E."/>
            <person name="Niang G."/>
            <person name="Scheremetjew M."/>
            <person name="Finn R."/>
            <person name="Kale V."/>
            <person name="Holt S."/>
            <person name="Cochrane G."/>
            <person name="Meng A."/>
            <person name="Brown T."/>
            <person name="Cohen L."/>
        </authorList>
    </citation>
    <scope>NUCLEOTIDE SEQUENCE</scope>
    <source>
        <strain evidence="2">PLY182g</strain>
    </source>
</reference>
<gene>
    <name evidence="2" type="ORF">CPEL01642_LOCUS20530</name>
</gene>
<dbReference type="EMBL" id="HBEY01042951">
    <property type="protein sequence ID" value="CAD8617149.1"/>
    <property type="molecule type" value="Transcribed_RNA"/>
</dbReference>
<dbReference type="InterPro" id="IPR015797">
    <property type="entry name" value="NUDIX_hydrolase-like_dom_sf"/>
</dbReference>
<feature type="compositionally biased region" description="Low complexity" evidence="1">
    <location>
        <begin position="364"/>
        <end position="374"/>
    </location>
</feature>
<feature type="compositionally biased region" description="Basic and acidic residues" evidence="1">
    <location>
        <begin position="282"/>
        <end position="297"/>
    </location>
</feature>
<dbReference type="AlphaFoldDB" id="A0A7S0LQ63"/>
<accession>A0A7S0LQ63</accession>
<dbReference type="SUPFAM" id="SSF55811">
    <property type="entry name" value="Nudix"/>
    <property type="match status" value="1"/>
</dbReference>
<evidence type="ECO:0000313" key="2">
    <source>
        <dbReference type="EMBL" id="CAD8617149.1"/>
    </source>
</evidence>
<protein>
    <recommendedName>
        <fullName evidence="3">Nudix hydrolase domain-containing protein</fullName>
    </recommendedName>
</protein>
<feature type="region of interest" description="Disordered" evidence="1">
    <location>
        <begin position="278"/>
        <end position="395"/>
    </location>
</feature>
<evidence type="ECO:0008006" key="3">
    <source>
        <dbReference type="Google" id="ProtNLM"/>
    </source>
</evidence>
<proteinExistence type="predicted"/>
<evidence type="ECO:0000256" key="1">
    <source>
        <dbReference type="SAM" id="MobiDB-lite"/>
    </source>
</evidence>
<name>A0A7S0LQ63_9EUKA</name>
<dbReference type="Gene3D" id="3.90.79.10">
    <property type="entry name" value="Nucleoside Triphosphate Pyrophosphohydrolase"/>
    <property type="match status" value="1"/>
</dbReference>